<name>A0AAD9U718_9ROSI</name>
<dbReference type="PANTHER" id="PTHR10492:SF57">
    <property type="entry name" value="ATP-DEPENDENT DNA HELICASE"/>
    <property type="match status" value="1"/>
</dbReference>
<dbReference type="PANTHER" id="PTHR10492">
    <property type="match status" value="1"/>
</dbReference>
<sequence length="165" mass="18777">MRIKDSASFREWVLAVGDGKLPTVRLEEAEESSWIEIPEDLLILARENHIQNIVASTYPDIHTKYIEHKYLRERAILTHRNGIVGKINPYVLSEISGEKITYLSSDYICRASCDVNEQNIQFPVEFFNTLHFPSLPNHQLELKLGAPTICLEISTKVPALAMELG</sequence>
<dbReference type="AlphaFoldDB" id="A0AAD9U718"/>
<reference evidence="2" key="1">
    <citation type="journal article" date="2023" name="Plant J.">
        <title>Genome sequences and population genomics provide insights into the demographic history, inbreeding, and mutation load of two 'living fossil' tree species of Dipteronia.</title>
        <authorList>
            <person name="Feng Y."/>
            <person name="Comes H.P."/>
            <person name="Chen J."/>
            <person name="Zhu S."/>
            <person name="Lu R."/>
            <person name="Zhang X."/>
            <person name="Li P."/>
            <person name="Qiu J."/>
            <person name="Olsen K.M."/>
            <person name="Qiu Y."/>
        </authorList>
    </citation>
    <scope>NUCLEOTIDE SEQUENCE</scope>
    <source>
        <strain evidence="2">KIB01</strain>
    </source>
</reference>
<dbReference type="InterPro" id="IPR049163">
    <property type="entry name" value="Pif1-like_2B_dom"/>
</dbReference>
<evidence type="ECO:0000259" key="1">
    <source>
        <dbReference type="Pfam" id="PF21530"/>
    </source>
</evidence>
<protein>
    <recommendedName>
        <fullName evidence="1">DNA helicase Pif1-like 2B domain-containing protein</fullName>
    </recommendedName>
</protein>
<feature type="domain" description="DNA helicase Pif1-like 2B" evidence="1">
    <location>
        <begin position="125"/>
        <end position="151"/>
    </location>
</feature>
<keyword evidence="3" id="KW-1185">Reference proteome</keyword>
<organism evidence="2 3">
    <name type="scientific">Dipteronia dyeriana</name>
    <dbReference type="NCBI Taxonomy" id="168575"/>
    <lineage>
        <taxon>Eukaryota</taxon>
        <taxon>Viridiplantae</taxon>
        <taxon>Streptophyta</taxon>
        <taxon>Embryophyta</taxon>
        <taxon>Tracheophyta</taxon>
        <taxon>Spermatophyta</taxon>
        <taxon>Magnoliopsida</taxon>
        <taxon>eudicotyledons</taxon>
        <taxon>Gunneridae</taxon>
        <taxon>Pentapetalae</taxon>
        <taxon>rosids</taxon>
        <taxon>malvids</taxon>
        <taxon>Sapindales</taxon>
        <taxon>Sapindaceae</taxon>
        <taxon>Hippocastanoideae</taxon>
        <taxon>Acereae</taxon>
        <taxon>Dipteronia</taxon>
    </lineage>
</organism>
<gene>
    <name evidence="2" type="ORF">Ddye_016580</name>
</gene>
<accession>A0AAD9U718</accession>
<dbReference type="EMBL" id="JANJYI010000005">
    <property type="protein sequence ID" value="KAK2649091.1"/>
    <property type="molecule type" value="Genomic_DNA"/>
</dbReference>
<evidence type="ECO:0000313" key="2">
    <source>
        <dbReference type="EMBL" id="KAK2649091.1"/>
    </source>
</evidence>
<proteinExistence type="predicted"/>
<dbReference type="Pfam" id="PF21530">
    <property type="entry name" value="Pif1_2B_dom"/>
    <property type="match status" value="1"/>
</dbReference>
<comment type="caution">
    <text evidence="2">The sequence shown here is derived from an EMBL/GenBank/DDBJ whole genome shotgun (WGS) entry which is preliminary data.</text>
</comment>
<evidence type="ECO:0000313" key="3">
    <source>
        <dbReference type="Proteomes" id="UP001280121"/>
    </source>
</evidence>
<dbReference type="Proteomes" id="UP001280121">
    <property type="component" value="Unassembled WGS sequence"/>
</dbReference>